<dbReference type="PANTHER" id="PTHR10920:SF18">
    <property type="entry name" value="RRNA METHYLTRANSFERASE 2, MITOCHONDRIAL"/>
    <property type="match status" value="1"/>
</dbReference>
<dbReference type="InterPro" id="IPR050082">
    <property type="entry name" value="RNA_methyltr_RlmE"/>
</dbReference>
<evidence type="ECO:0000256" key="6">
    <source>
        <dbReference type="ARBA" id="ARBA00038861"/>
    </source>
</evidence>
<dbReference type="HAMAP" id="MF_01547">
    <property type="entry name" value="RNA_methyltr_E"/>
    <property type="match status" value="1"/>
</dbReference>
<feature type="binding site" evidence="11">
    <location>
        <position position="122"/>
    </location>
    <ligand>
        <name>S-adenosyl-L-methionine</name>
        <dbReference type="ChEBI" id="CHEBI:59789"/>
    </ligand>
</feature>
<dbReference type="GO" id="GO:0008650">
    <property type="term" value="F:rRNA (uridine-2'-O-)-methyltransferase activity"/>
    <property type="evidence" value="ECO:0007669"/>
    <property type="project" value="UniProtKB-UniRule"/>
</dbReference>
<evidence type="ECO:0000256" key="2">
    <source>
        <dbReference type="ARBA" id="ARBA00022603"/>
    </source>
</evidence>
<feature type="binding site" evidence="11">
    <location>
        <position position="81"/>
    </location>
    <ligand>
        <name>S-adenosyl-L-methionine</name>
        <dbReference type="ChEBI" id="CHEBI:59789"/>
    </ligand>
</feature>
<evidence type="ECO:0000256" key="12">
    <source>
        <dbReference type="PIRSR" id="PIRSR005461-1"/>
    </source>
</evidence>
<keyword evidence="11" id="KW-0963">Cytoplasm</keyword>
<dbReference type="InterPro" id="IPR015507">
    <property type="entry name" value="rRNA-MeTfrase_E"/>
</dbReference>
<sequence>MARKGNKTGEWVRRHVNDPYVKKATSQGYRSRAVYKFKEIDDQDKLVKSGMVVVDLGCAPGGWSQYIARKFGGSVTVIGVDLLPMDPIDNVTFIQGDFQDPDILARIDEILDGRDIDLVISDMAPNITGVRSVDEAQYEGLLDSVLYFCDQRLKAGNHLLVKLFEGSAAHYYRREVKSRFKSGVVRKPGASRAKSREYYFLAKHRIAQ</sequence>
<dbReference type="Gene3D" id="3.40.50.150">
    <property type="entry name" value="Vaccinia Virus protein VP39"/>
    <property type="match status" value="1"/>
</dbReference>
<feature type="active site" description="Proton acceptor" evidence="11 12">
    <location>
        <position position="162"/>
    </location>
</feature>
<dbReference type="PANTHER" id="PTHR10920">
    <property type="entry name" value="RIBOSOMAL RNA METHYLTRANSFERASE"/>
    <property type="match status" value="1"/>
</dbReference>
<evidence type="ECO:0000313" key="15">
    <source>
        <dbReference type="Proteomes" id="UP000614811"/>
    </source>
</evidence>
<keyword evidence="15" id="KW-1185">Reference proteome</keyword>
<dbReference type="GO" id="GO:0005737">
    <property type="term" value="C:cytoplasm"/>
    <property type="evidence" value="ECO:0007669"/>
    <property type="project" value="UniProtKB-SubCell"/>
</dbReference>
<accession>A0A918RLE6</accession>
<dbReference type="EMBL" id="BMXA01000001">
    <property type="protein sequence ID" value="GGZ99514.1"/>
    <property type="molecule type" value="Genomic_DNA"/>
</dbReference>
<keyword evidence="3 11" id="KW-0808">Transferase</keyword>
<evidence type="ECO:0000256" key="8">
    <source>
        <dbReference type="ARBA" id="ARBA00041995"/>
    </source>
</evidence>
<comment type="catalytic activity">
    <reaction evidence="10 11">
        <text>uridine(2552) in 23S rRNA + S-adenosyl-L-methionine = 2'-O-methyluridine(2552) in 23S rRNA + S-adenosyl-L-homocysteine + H(+)</text>
        <dbReference type="Rhea" id="RHEA:42720"/>
        <dbReference type="Rhea" id="RHEA-COMP:10202"/>
        <dbReference type="Rhea" id="RHEA-COMP:10203"/>
        <dbReference type="ChEBI" id="CHEBI:15378"/>
        <dbReference type="ChEBI" id="CHEBI:57856"/>
        <dbReference type="ChEBI" id="CHEBI:59789"/>
        <dbReference type="ChEBI" id="CHEBI:65315"/>
        <dbReference type="ChEBI" id="CHEBI:74478"/>
        <dbReference type="EC" id="2.1.1.166"/>
    </reaction>
</comment>
<proteinExistence type="inferred from homology"/>
<keyword evidence="4 11" id="KW-0949">S-adenosyl-L-methionine</keyword>
<comment type="function">
    <text evidence="5 11">Specifically methylates the uridine in position 2552 of 23S rRNA at the 2'-O position of the ribose in the fully assembled 50S ribosomal subunit.</text>
</comment>
<evidence type="ECO:0000256" key="1">
    <source>
        <dbReference type="ARBA" id="ARBA00022552"/>
    </source>
</evidence>
<dbReference type="Pfam" id="PF01728">
    <property type="entry name" value="FtsJ"/>
    <property type="match status" value="1"/>
</dbReference>
<feature type="binding site" evidence="11">
    <location>
        <position position="63"/>
    </location>
    <ligand>
        <name>S-adenosyl-L-methionine</name>
        <dbReference type="ChEBI" id="CHEBI:59789"/>
    </ligand>
</feature>
<dbReference type="Proteomes" id="UP000614811">
    <property type="component" value="Unassembled WGS sequence"/>
</dbReference>
<reference evidence="14" key="2">
    <citation type="submission" date="2020-09" db="EMBL/GenBank/DDBJ databases">
        <authorList>
            <person name="Sun Q."/>
            <person name="Kim S."/>
        </authorList>
    </citation>
    <scope>NUCLEOTIDE SEQUENCE</scope>
    <source>
        <strain evidence="14">KCTC 12711</strain>
    </source>
</reference>
<name>A0A918RLE6_9GAMM</name>
<keyword evidence="1 11" id="KW-0698">rRNA processing</keyword>
<dbReference type="InterPro" id="IPR002877">
    <property type="entry name" value="RNA_MeTrfase_FtsJ_dom"/>
</dbReference>
<dbReference type="AlphaFoldDB" id="A0A918RLE6"/>
<evidence type="ECO:0000256" key="10">
    <source>
        <dbReference type="ARBA" id="ARBA00048970"/>
    </source>
</evidence>
<comment type="subcellular location">
    <subcellularLocation>
        <location evidence="11">Cytoplasm</location>
    </subcellularLocation>
</comment>
<keyword evidence="2 11" id="KW-0489">Methyltransferase</keyword>
<dbReference type="InterPro" id="IPR029063">
    <property type="entry name" value="SAM-dependent_MTases_sf"/>
</dbReference>
<evidence type="ECO:0000256" key="3">
    <source>
        <dbReference type="ARBA" id="ARBA00022679"/>
    </source>
</evidence>
<evidence type="ECO:0000256" key="4">
    <source>
        <dbReference type="ARBA" id="ARBA00022691"/>
    </source>
</evidence>
<evidence type="ECO:0000259" key="13">
    <source>
        <dbReference type="Pfam" id="PF01728"/>
    </source>
</evidence>
<evidence type="ECO:0000256" key="5">
    <source>
        <dbReference type="ARBA" id="ARBA00037569"/>
    </source>
</evidence>
<reference evidence="14" key="1">
    <citation type="journal article" date="2014" name="Int. J. Syst. Evol. Microbiol.">
        <title>Complete genome sequence of Corynebacterium casei LMG S-19264T (=DSM 44701T), isolated from a smear-ripened cheese.</title>
        <authorList>
            <consortium name="US DOE Joint Genome Institute (JGI-PGF)"/>
            <person name="Walter F."/>
            <person name="Albersmeier A."/>
            <person name="Kalinowski J."/>
            <person name="Ruckert C."/>
        </authorList>
    </citation>
    <scope>NUCLEOTIDE SEQUENCE</scope>
    <source>
        <strain evidence="14">KCTC 12711</strain>
    </source>
</reference>
<dbReference type="SUPFAM" id="SSF53335">
    <property type="entry name" value="S-adenosyl-L-methionine-dependent methyltransferases"/>
    <property type="match status" value="1"/>
</dbReference>
<organism evidence="14 15">
    <name type="scientific">Arenicella chitinivorans</name>
    <dbReference type="NCBI Taxonomy" id="1329800"/>
    <lineage>
        <taxon>Bacteria</taxon>
        <taxon>Pseudomonadati</taxon>
        <taxon>Pseudomonadota</taxon>
        <taxon>Gammaproteobacteria</taxon>
        <taxon>Arenicellales</taxon>
        <taxon>Arenicellaceae</taxon>
        <taxon>Arenicella</taxon>
    </lineage>
</organism>
<gene>
    <name evidence="11 14" type="primary">rlmE</name>
    <name evidence="11" type="synonym">ftsJ</name>
    <name evidence="11" type="synonym">rrmJ</name>
    <name evidence="14" type="ORF">GCM10008090_05130</name>
</gene>
<evidence type="ECO:0000256" key="9">
    <source>
        <dbReference type="ARBA" id="ARBA00042745"/>
    </source>
</evidence>
<evidence type="ECO:0000256" key="7">
    <source>
        <dbReference type="ARBA" id="ARBA00041129"/>
    </source>
</evidence>
<evidence type="ECO:0000313" key="14">
    <source>
        <dbReference type="EMBL" id="GGZ99514.1"/>
    </source>
</evidence>
<dbReference type="PIRSF" id="PIRSF005461">
    <property type="entry name" value="23S_rRNA_mtase"/>
    <property type="match status" value="1"/>
</dbReference>
<dbReference type="RefSeq" id="WP_189398434.1">
    <property type="nucleotide sequence ID" value="NZ_BMXA01000001.1"/>
</dbReference>
<feature type="binding site" evidence="11">
    <location>
        <position position="61"/>
    </location>
    <ligand>
        <name>S-adenosyl-L-methionine</name>
        <dbReference type="ChEBI" id="CHEBI:59789"/>
    </ligand>
</feature>
<feature type="binding site" evidence="11">
    <location>
        <position position="97"/>
    </location>
    <ligand>
        <name>S-adenosyl-L-methionine</name>
        <dbReference type="ChEBI" id="CHEBI:59789"/>
    </ligand>
</feature>
<feature type="domain" description="Ribosomal RNA methyltransferase FtsJ" evidence="13">
    <location>
        <begin position="29"/>
        <end position="204"/>
    </location>
</feature>
<evidence type="ECO:0000256" key="11">
    <source>
        <dbReference type="HAMAP-Rule" id="MF_01547"/>
    </source>
</evidence>
<dbReference type="EC" id="2.1.1.166" evidence="6 11"/>
<comment type="similarity">
    <text evidence="11">Belongs to the class I-like SAM-binding methyltransferase superfamily. RNA methyltransferase RlmE family.</text>
</comment>
<comment type="caution">
    <text evidence="14">The sequence shown here is derived from an EMBL/GenBank/DDBJ whole genome shotgun (WGS) entry which is preliminary data.</text>
</comment>
<protein>
    <recommendedName>
        <fullName evidence="7 11">Ribosomal RNA large subunit methyltransferase E</fullName>
        <ecNumber evidence="6 11">2.1.1.166</ecNumber>
    </recommendedName>
    <alternativeName>
        <fullName evidence="9 11">23S rRNA Um2552 methyltransferase</fullName>
    </alternativeName>
    <alternativeName>
        <fullName evidence="8 11">rRNA (uridine-2'-O-)-methyltransferase</fullName>
    </alternativeName>
</protein>